<dbReference type="Pfam" id="PF02469">
    <property type="entry name" value="Fasciclin"/>
    <property type="match status" value="1"/>
</dbReference>
<dbReference type="InterPro" id="IPR036378">
    <property type="entry name" value="FAS1_dom_sf"/>
</dbReference>
<feature type="signal peptide" evidence="1">
    <location>
        <begin position="1"/>
        <end position="21"/>
    </location>
</feature>
<dbReference type="InterPro" id="IPR050904">
    <property type="entry name" value="Adhesion/Biosynth-related"/>
</dbReference>
<name>A0ABV2TVT3_9FLAO</name>
<dbReference type="RefSeq" id="WP_354618192.1">
    <property type="nucleotide sequence ID" value="NZ_JBEWYP010000003.1"/>
</dbReference>
<dbReference type="Gene3D" id="2.30.180.10">
    <property type="entry name" value="FAS1 domain"/>
    <property type="match status" value="1"/>
</dbReference>
<keyword evidence="1" id="KW-0732">Signal</keyword>
<gene>
    <name evidence="3" type="ORF">ABXZ32_08205</name>
</gene>
<evidence type="ECO:0000313" key="3">
    <source>
        <dbReference type="EMBL" id="MET7029376.1"/>
    </source>
</evidence>
<organism evidence="3 4">
    <name type="scientific">Sediminicola luteus</name>
    <dbReference type="NCBI Taxonomy" id="319238"/>
    <lineage>
        <taxon>Bacteria</taxon>
        <taxon>Pseudomonadati</taxon>
        <taxon>Bacteroidota</taxon>
        <taxon>Flavobacteriia</taxon>
        <taxon>Flavobacteriales</taxon>
        <taxon>Flavobacteriaceae</taxon>
        <taxon>Sediminicola</taxon>
    </lineage>
</organism>
<dbReference type="PANTHER" id="PTHR10900">
    <property type="entry name" value="PERIOSTIN-RELATED"/>
    <property type="match status" value="1"/>
</dbReference>
<comment type="caution">
    <text evidence="3">The sequence shown here is derived from an EMBL/GenBank/DDBJ whole genome shotgun (WGS) entry which is preliminary data.</text>
</comment>
<sequence length="190" mass="20552">MKFPVKILVFALGLCCFSSFAQNSNKNLKHGRITMDPNKSIVQNTEDSGKLNVLLAAINASDMTEVLDKDGPFTVFAPSDLAFDKFTSSEIALLLKPENKNKVRSLLNYHIVAGNITAAKLLQAMSRGNGKTTLTTVQGNKITATMSGIDIVLTDSYGNTARITTADANQCNGVMHVIDSVILPQKYNLL</sequence>
<accession>A0ABV2TVT3</accession>
<dbReference type="PROSITE" id="PS50213">
    <property type="entry name" value="FAS1"/>
    <property type="match status" value="1"/>
</dbReference>
<keyword evidence="4" id="KW-1185">Reference proteome</keyword>
<dbReference type="SUPFAM" id="SSF82153">
    <property type="entry name" value="FAS1 domain"/>
    <property type="match status" value="1"/>
</dbReference>
<evidence type="ECO:0000256" key="1">
    <source>
        <dbReference type="SAM" id="SignalP"/>
    </source>
</evidence>
<dbReference type="Proteomes" id="UP001549773">
    <property type="component" value="Unassembled WGS sequence"/>
</dbReference>
<dbReference type="SMART" id="SM00554">
    <property type="entry name" value="FAS1"/>
    <property type="match status" value="1"/>
</dbReference>
<feature type="chain" id="PRO_5045493719" evidence="1">
    <location>
        <begin position="22"/>
        <end position="190"/>
    </location>
</feature>
<dbReference type="InterPro" id="IPR000782">
    <property type="entry name" value="FAS1_domain"/>
</dbReference>
<proteinExistence type="predicted"/>
<protein>
    <submittedName>
        <fullName evidence="3">Fasciclin domain-containing protein</fullName>
    </submittedName>
</protein>
<feature type="domain" description="FAS1" evidence="2">
    <location>
        <begin position="38"/>
        <end position="182"/>
    </location>
</feature>
<dbReference type="PANTHER" id="PTHR10900:SF77">
    <property type="entry name" value="FI19380P1"/>
    <property type="match status" value="1"/>
</dbReference>
<evidence type="ECO:0000313" key="4">
    <source>
        <dbReference type="Proteomes" id="UP001549773"/>
    </source>
</evidence>
<reference evidence="3 4" key="1">
    <citation type="submission" date="2024-07" db="EMBL/GenBank/DDBJ databases">
        <title>The genome sequence of type strain Sediminicola luteus GDMCC 1.2596T.</title>
        <authorList>
            <person name="Liu Y."/>
        </authorList>
    </citation>
    <scope>NUCLEOTIDE SEQUENCE [LARGE SCALE GENOMIC DNA]</scope>
    <source>
        <strain evidence="3 4">GDMCC 1.2596</strain>
    </source>
</reference>
<dbReference type="EMBL" id="JBEWYP010000003">
    <property type="protein sequence ID" value="MET7029376.1"/>
    <property type="molecule type" value="Genomic_DNA"/>
</dbReference>
<evidence type="ECO:0000259" key="2">
    <source>
        <dbReference type="PROSITE" id="PS50213"/>
    </source>
</evidence>